<dbReference type="InterPro" id="IPR002048">
    <property type="entry name" value="EF_hand_dom"/>
</dbReference>
<evidence type="ECO:0000313" key="4">
    <source>
        <dbReference type="Proteomes" id="UP001189429"/>
    </source>
</evidence>
<dbReference type="SMART" id="SM00054">
    <property type="entry name" value="EFh"/>
    <property type="match status" value="2"/>
</dbReference>
<sequence length="125" mass="14263">MLEKQREDEESNEKHLIHLLTLMDTDGDQTITFDEFAVSLESKEVVDYISALEVEISDAKVFFQMLDVDGSGKVDIIEFISGMRKFRGEAKSVDIQMMIHENKKLFKLVSGLVGVLLAQEDDEYD</sequence>
<feature type="domain" description="EF-hand" evidence="2">
    <location>
        <begin position="11"/>
        <end position="46"/>
    </location>
</feature>
<dbReference type="InterPro" id="IPR018247">
    <property type="entry name" value="EF_Hand_1_Ca_BS"/>
</dbReference>
<name>A0ABN9T7K0_9DINO</name>
<evidence type="ECO:0000259" key="2">
    <source>
        <dbReference type="PROSITE" id="PS50222"/>
    </source>
</evidence>
<dbReference type="Proteomes" id="UP001189429">
    <property type="component" value="Unassembled WGS sequence"/>
</dbReference>
<dbReference type="InterPro" id="IPR011992">
    <property type="entry name" value="EF-hand-dom_pair"/>
</dbReference>
<dbReference type="PROSITE" id="PS00018">
    <property type="entry name" value="EF_HAND_1"/>
    <property type="match status" value="2"/>
</dbReference>
<keyword evidence="4" id="KW-1185">Reference proteome</keyword>
<protein>
    <recommendedName>
        <fullName evidence="2">EF-hand domain-containing protein</fullName>
    </recommendedName>
</protein>
<comment type="caution">
    <text evidence="3">The sequence shown here is derived from an EMBL/GenBank/DDBJ whole genome shotgun (WGS) entry which is preliminary data.</text>
</comment>
<feature type="domain" description="EF-hand" evidence="2">
    <location>
        <begin position="54"/>
        <end position="89"/>
    </location>
</feature>
<organism evidence="3 4">
    <name type="scientific">Prorocentrum cordatum</name>
    <dbReference type="NCBI Taxonomy" id="2364126"/>
    <lineage>
        <taxon>Eukaryota</taxon>
        <taxon>Sar</taxon>
        <taxon>Alveolata</taxon>
        <taxon>Dinophyceae</taxon>
        <taxon>Prorocentrales</taxon>
        <taxon>Prorocentraceae</taxon>
        <taxon>Prorocentrum</taxon>
    </lineage>
</organism>
<evidence type="ECO:0000256" key="1">
    <source>
        <dbReference type="ARBA" id="ARBA00022837"/>
    </source>
</evidence>
<dbReference type="Gene3D" id="1.10.238.10">
    <property type="entry name" value="EF-hand"/>
    <property type="match status" value="2"/>
</dbReference>
<keyword evidence="1" id="KW-0106">Calcium</keyword>
<evidence type="ECO:0000313" key="3">
    <source>
        <dbReference type="EMBL" id="CAK0841074.1"/>
    </source>
</evidence>
<dbReference type="PROSITE" id="PS50222">
    <property type="entry name" value="EF_HAND_2"/>
    <property type="match status" value="2"/>
</dbReference>
<reference evidence="3" key="1">
    <citation type="submission" date="2023-10" db="EMBL/GenBank/DDBJ databases">
        <authorList>
            <person name="Chen Y."/>
            <person name="Shah S."/>
            <person name="Dougan E. K."/>
            <person name="Thang M."/>
            <person name="Chan C."/>
        </authorList>
    </citation>
    <scope>NUCLEOTIDE SEQUENCE [LARGE SCALE GENOMIC DNA]</scope>
</reference>
<proteinExistence type="predicted"/>
<gene>
    <name evidence="3" type="ORF">PCOR1329_LOCUS36369</name>
</gene>
<dbReference type="SUPFAM" id="SSF47473">
    <property type="entry name" value="EF-hand"/>
    <property type="match status" value="1"/>
</dbReference>
<dbReference type="Pfam" id="PF13202">
    <property type="entry name" value="EF-hand_5"/>
    <property type="match status" value="1"/>
</dbReference>
<dbReference type="EMBL" id="CAUYUJ010014426">
    <property type="protein sequence ID" value="CAK0841074.1"/>
    <property type="molecule type" value="Genomic_DNA"/>
</dbReference>
<accession>A0ABN9T7K0</accession>